<dbReference type="EMBL" id="BTGU01000015">
    <property type="protein sequence ID" value="GMN43150.1"/>
    <property type="molecule type" value="Genomic_DNA"/>
</dbReference>
<reference evidence="1" key="1">
    <citation type="submission" date="2023-07" db="EMBL/GenBank/DDBJ databases">
        <title>draft genome sequence of fig (Ficus carica).</title>
        <authorList>
            <person name="Takahashi T."/>
            <person name="Nishimura K."/>
        </authorList>
    </citation>
    <scope>NUCLEOTIDE SEQUENCE</scope>
</reference>
<comment type="caution">
    <text evidence="1">The sequence shown here is derived from an EMBL/GenBank/DDBJ whole genome shotgun (WGS) entry which is preliminary data.</text>
</comment>
<organism evidence="1 2">
    <name type="scientific">Ficus carica</name>
    <name type="common">Common fig</name>
    <dbReference type="NCBI Taxonomy" id="3494"/>
    <lineage>
        <taxon>Eukaryota</taxon>
        <taxon>Viridiplantae</taxon>
        <taxon>Streptophyta</taxon>
        <taxon>Embryophyta</taxon>
        <taxon>Tracheophyta</taxon>
        <taxon>Spermatophyta</taxon>
        <taxon>Magnoliopsida</taxon>
        <taxon>eudicotyledons</taxon>
        <taxon>Gunneridae</taxon>
        <taxon>Pentapetalae</taxon>
        <taxon>rosids</taxon>
        <taxon>fabids</taxon>
        <taxon>Rosales</taxon>
        <taxon>Moraceae</taxon>
        <taxon>Ficeae</taxon>
        <taxon>Ficus</taxon>
    </lineage>
</organism>
<proteinExistence type="predicted"/>
<evidence type="ECO:0000313" key="1">
    <source>
        <dbReference type="EMBL" id="GMN43150.1"/>
    </source>
</evidence>
<protein>
    <submittedName>
        <fullName evidence="1">Uncharacterized protein</fullName>
    </submittedName>
</protein>
<sequence length="46" mass="4988">MKGGKGGTPAAAVAQWTELWWWCSGRTSNDDGGREDLGCSWLGRCE</sequence>
<dbReference type="Proteomes" id="UP001187192">
    <property type="component" value="Unassembled WGS sequence"/>
</dbReference>
<accession>A0AA88D3M1</accession>
<dbReference type="AlphaFoldDB" id="A0AA88D3M1"/>
<keyword evidence="2" id="KW-1185">Reference proteome</keyword>
<evidence type="ECO:0000313" key="2">
    <source>
        <dbReference type="Proteomes" id="UP001187192"/>
    </source>
</evidence>
<name>A0AA88D3M1_FICCA</name>
<gene>
    <name evidence="1" type="ORF">TIFTF001_012366</name>
</gene>